<reference evidence="3" key="1">
    <citation type="journal article" date="2021" name="ISME J.">
        <title>Evolutionary origin and ecological implication of a unique nif island in free-living Bradyrhizobium lineages.</title>
        <authorList>
            <person name="Tao J."/>
        </authorList>
    </citation>
    <scope>NUCLEOTIDE SEQUENCE [LARGE SCALE GENOMIC DNA]</scope>
    <source>
        <strain evidence="3">SZCCT0434</strain>
    </source>
</reference>
<protein>
    <recommendedName>
        <fullName evidence="4">Transposase</fullName>
    </recommendedName>
</protein>
<keyword evidence="3" id="KW-1185">Reference proteome</keyword>
<evidence type="ECO:0000313" key="3">
    <source>
        <dbReference type="Proteomes" id="UP001315278"/>
    </source>
</evidence>
<sequence>MSILDLLYREFCRARLAEMRKQILVPVVGDEVLEMNSDATNPANPGHRCHGLDDGTTAGKASITR</sequence>
<dbReference type="Proteomes" id="UP001315278">
    <property type="component" value="Unassembled WGS sequence"/>
</dbReference>
<dbReference type="RefSeq" id="WP_212393864.1">
    <property type="nucleotide sequence ID" value="NZ_JAFCJH010000003.1"/>
</dbReference>
<comment type="caution">
    <text evidence="2">The sequence shown here is derived from an EMBL/GenBank/DDBJ whole genome shotgun (WGS) entry which is preliminary data.</text>
</comment>
<evidence type="ECO:0008006" key="4">
    <source>
        <dbReference type="Google" id="ProtNLM"/>
    </source>
</evidence>
<gene>
    <name evidence="2" type="ORF">JQ615_03880</name>
</gene>
<evidence type="ECO:0000313" key="2">
    <source>
        <dbReference type="EMBL" id="MBR0794525.1"/>
    </source>
</evidence>
<feature type="region of interest" description="Disordered" evidence="1">
    <location>
        <begin position="36"/>
        <end position="65"/>
    </location>
</feature>
<proteinExistence type="predicted"/>
<accession>A0ABS5FCL3</accession>
<organism evidence="2 3">
    <name type="scientific">Bradyrhizobium jicamae</name>
    <dbReference type="NCBI Taxonomy" id="280332"/>
    <lineage>
        <taxon>Bacteria</taxon>
        <taxon>Pseudomonadati</taxon>
        <taxon>Pseudomonadota</taxon>
        <taxon>Alphaproteobacteria</taxon>
        <taxon>Hyphomicrobiales</taxon>
        <taxon>Nitrobacteraceae</taxon>
        <taxon>Bradyrhizobium</taxon>
    </lineage>
</organism>
<dbReference type="EMBL" id="JAFCJH010000003">
    <property type="protein sequence ID" value="MBR0794525.1"/>
    <property type="molecule type" value="Genomic_DNA"/>
</dbReference>
<name>A0ABS5FCL3_9BRAD</name>
<evidence type="ECO:0000256" key="1">
    <source>
        <dbReference type="SAM" id="MobiDB-lite"/>
    </source>
</evidence>